<gene>
    <name evidence="2" type="ORF">EJ08DRAFT_645754</name>
</gene>
<comment type="caution">
    <text evidence="2">The sequence shown here is derived from an EMBL/GenBank/DDBJ whole genome shotgun (WGS) entry which is preliminary data.</text>
</comment>
<dbReference type="AlphaFoldDB" id="A0A9P4U3Z4"/>
<dbReference type="Pfam" id="PF25484">
    <property type="entry name" value="DUF7907"/>
    <property type="match status" value="1"/>
</dbReference>
<dbReference type="OrthoDB" id="3515453at2759"/>
<evidence type="ECO:0000313" key="2">
    <source>
        <dbReference type="EMBL" id="KAF2435457.1"/>
    </source>
</evidence>
<feature type="domain" description="DUF7907" evidence="1">
    <location>
        <begin position="14"/>
        <end position="204"/>
    </location>
</feature>
<accession>A0A9P4U3Z4</accession>
<name>A0A9P4U3Z4_9PEZI</name>
<keyword evidence="3" id="KW-1185">Reference proteome</keyword>
<evidence type="ECO:0000313" key="3">
    <source>
        <dbReference type="Proteomes" id="UP000800235"/>
    </source>
</evidence>
<sequence>MAIFIPAQQDETLKHFRLVLQSENSTLNGRVLHACHWNVDANALCPTFIEYPDQRIKYIFTSTTINDTDSYDNGGEYMKLRMVFPPIGSNPLFTMDFRFHIQTNLYSNIALAWFDEDYAEKDEKLEDRKVWDAVFFDEKGLMFKKGVADDRDVPIQENVQKNYYRWYVCNTVYNSYYYQTLVWGQGEPAPQNPTCVKVDVRREFL</sequence>
<organism evidence="2 3">
    <name type="scientific">Tothia fuscella</name>
    <dbReference type="NCBI Taxonomy" id="1048955"/>
    <lineage>
        <taxon>Eukaryota</taxon>
        <taxon>Fungi</taxon>
        <taxon>Dikarya</taxon>
        <taxon>Ascomycota</taxon>
        <taxon>Pezizomycotina</taxon>
        <taxon>Dothideomycetes</taxon>
        <taxon>Pleosporomycetidae</taxon>
        <taxon>Venturiales</taxon>
        <taxon>Cylindrosympodiaceae</taxon>
        <taxon>Tothia</taxon>
    </lineage>
</organism>
<dbReference type="Proteomes" id="UP000800235">
    <property type="component" value="Unassembled WGS sequence"/>
</dbReference>
<evidence type="ECO:0000259" key="1">
    <source>
        <dbReference type="Pfam" id="PF25484"/>
    </source>
</evidence>
<proteinExistence type="predicted"/>
<dbReference type="InterPro" id="IPR057229">
    <property type="entry name" value="DUF7907"/>
</dbReference>
<protein>
    <recommendedName>
        <fullName evidence="1">DUF7907 domain-containing protein</fullName>
    </recommendedName>
</protein>
<dbReference type="EMBL" id="MU007013">
    <property type="protein sequence ID" value="KAF2435457.1"/>
    <property type="molecule type" value="Genomic_DNA"/>
</dbReference>
<reference evidence="2" key="1">
    <citation type="journal article" date="2020" name="Stud. Mycol.">
        <title>101 Dothideomycetes genomes: a test case for predicting lifestyles and emergence of pathogens.</title>
        <authorList>
            <person name="Haridas S."/>
            <person name="Albert R."/>
            <person name="Binder M."/>
            <person name="Bloem J."/>
            <person name="Labutti K."/>
            <person name="Salamov A."/>
            <person name="Andreopoulos B."/>
            <person name="Baker S."/>
            <person name="Barry K."/>
            <person name="Bills G."/>
            <person name="Bluhm B."/>
            <person name="Cannon C."/>
            <person name="Castanera R."/>
            <person name="Culley D."/>
            <person name="Daum C."/>
            <person name="Ezra D."/>
            <person name="Gonzalez J."/>
            <person name="Henrissat B."/>
            <person name="Kuo A."/>
            <person name="Liang C."/>
            <person name="Lipzen A."/>
            <person name="Lutzoni F."/>
            <person name="Magnuson J."/>
            <person name="Mondo S."/>
            <person name="Nolan M."/>
            <person name="Ohm R."/>
            <person name="Pangilinan J."/>
            <person name="Park H.-J."/>
            <person name="Ramirez L."/>
            <person name="Alfaro M."/>
            <person name="Sun H."/>
            <person name="Tritt A."/>
            <person name="Yoshinaga Y."/>
            <person name="Zwiers L.-H."/>
            <person name="Turgeon B."/>
            <person name="Goodwin S."/>
            <person name="Spatafora J."/>
            <person name="Crous P."/>
            <person name="Grigoriev I."/>
        </authorList>
    </citation>
    <scope>NUCLEOTIDE SEQUENCE</scope>
    <source>
        <strain evidence="2">CBS 130266</strain>
    </source>
</reference>